<name>A0A1G2LF63_9BACT</name>
<evidence type="ECO:0000256" key="1">
    <source>
        <dbReference type="SAM" id="Phobius"/>
    </source>
</evidence>
<protein>
    <submittedName>
        <fullName evidence="2">Uncharacterized protein</fullName>
    </submittedName>
</protein>
<comment type="caution">
    <text evidence="2">The sequence shown here is derived from an EMBL/GenBank/DDBJ whole genome shotgun (WGS) entry which is preliminary data.</text>
</comment>
<reference evidence="2 3" key="1">
    <citation type="journal article" date="2016" name="Nat. Commun.">
        <title>Thousands of microbial genomes shed light on interconnected biogeochemical processes in an aquifer system.</title>
        <authorList>
            <person name="Anantharaman K."/>
            <person name="Brown C.T."/>
            <person name="Hug L.A."/>
            <person name="Sharon I."/>
            <person name="Castelle C.J."/>
            <person name="Probst A.J."/>
            <person name="Thomas B.C."/>
            <person name="Singh A."/>
            <person name="Wilkins M.J."/>
            <person name="Karaoz U."/>
            <person name="Brodie E.L."/>
            <person name="Williams K.H."/>
            <person name="Hubbard S.S."/>
            <person name="Banfield J.F."/>
        </authorList>
    </citation>
    <scope>NUCLEOTIDE SEQUENCE [LARGE SCALE GENOMIC DNA]</scope>
</reference>
<keyword evidence="1" id="KW-0472">Membrane</keyword>
<dbReference type="STRING" id="1802280.A3B37_02045"/>
<organism evidence="2 3">
    <name type="scientific">Candidatus Sungbacteria bacterium RIFCSPLOWO2_01_FULL_59_16</name>
    <dbReference type="NCBI Taxonomy" id="1802280"/>
    <lineage>
        <taxon>Bacteria</taxon>
        <taxon>Candidatus Sungiibacteriota</taxon>
    </lineage>
</organism>
<accession>A0A1G2LF63</accession>
<evidence type="ECO:0000313" key="2">
    <source>
        <dbReference type="EMBL" id="OHA09462.1"/>
    </source>
</evidence>
<sequence length="156" mass="16579">MAITIVSLLVLTGAAWLANRALPFLICPICAAVSGTWLWLCAASVFGLLPAAAYQPFILLLMGGTVVGVAYQGERSFAWAGRWPLLWKTAIISIGIPAAFWAVALASPATLALEATALAALAYFFFVRRAAEGGPRGEPPMPARVKELEDKLEQCC</sequence>
<dbReference type="AlphaFoldDB" id="A0A1G2LF63"/>
<gene>
    <name evidence="2" type="ORF">A3B37_02045</name>
</gene>
<feature type="transmembrane region" description="Helical" evidence="1">
    <location>
        <begin position="85"/>
        <end position="103"/>
    </location>
</feature>
<feature type="transmembrane region" description="Helical" evidence="1">
    <location>
        <begin position="55"/>
        <end position="73"/>
    </location>
</feature>
<dbReference type="Proteomes" id="UP000176705">
    <property type="component" value="Unassembled WGS sequence"/>
</dbReference>
<keyword evidence="1" id="KW-0812">Transmembrane</keyword>
<proteinExistence type="predicted"/>
<dbReference type="EMBL" id="MHQS01000002">
    <property type="protein sequence ID" value="OHA09462.1"/>
    <property type="molecule type" value="Genomic_DNA"/>
</dbReference>
<evidence type="ECO:0000313" key="3">
    <source>
        <dbReference type="Proteomes" id="UP000176705"/>
    </source>
</evidence>
<feature type="transmembrane region" description="Helical" evidence="1">
    <location>
        <begin position="109"/>
        <end position="127"/>
    </location>
</feature>
<keyword evidence="1" id="KW-1133">Transmembrane helix</keyword>